<dbReference type="GO" id="GO:0005634">
    <property type="term" value="C:nucleus"/>
    <property type="evidence" value="ECO:0007669"/>
    <property type="project" value="UniProtKB-SubCell"/>
</dbReference>
<sequence>MPIFDYKEIESPADDPVYNDYSSFGGIPIIIDNGSYQCRAGYAKEDKPRLIFKSLVGKVKSTAAPVVGNAIKESEISRLTIRSPFDSNILVHPPSQECILDYIFEKLGVNKQIDNPILFTEPTANPSYYTSELLFECYQAPSVVYGIDSLFAYYGQKHQFEDNGKEALIVSSGHCTTHIYNVKGGRVDQYQTKRINVGGGTGSDYLRKLIHLKYPNHKSYFTPNYTNEVKEKHLLFSNQSYVEKIEEFGIEDQSNTTTTTPTLTHIIQLPFQEVDLEKLEEDKQRKIQQRKELGQKQREKMEIKRKEKSVEYIEQLNSYEAIQALKSTNLEEFNNSLEGQEMSERDLLKAIDELREKLGRKRDPIPEMTNEEEFPLLFVTDDLLSPEQIKEKRKQKMLKGAKDAKLSAKRKRDEEKEKEDAITRKEEEEYDKDPEVYMKQLYERRNKIVERKEQREKSKTKVIRRQAKLRTVVITEKRGEDEVDEEEDQDNAALAQVEKLLDKFEPGWNASPEDDPAQHYETAQDHQIHLGIDRIRVAEILYQPKAIIGLDSMGLMESIAMILSQIQPIDIQSKVSRNIFVTGGNSLICNFKERLMYEMRQIREPGTKFNIVGGDNILDSWMGAKKWTTDHLNVGDWNTVSISRKEYQEYGYDYLKEHDASNLSTFKYHQK</sequence>
<evidence type="ECO:0000256" key="8">
    <source>
        <dbReference type="SAM" id="MobiDB-lite"/>
    </source>
</evidence>
<evidence type="ECO:0000256" key="4">
    <source>
        <dbReference type="ARBA" id="ARBA00023054"/>
    </source>
</evidence>
<feature type="compositionally biased region" description="Basic and acidic residues" evidence="8">
    <location>
        <begin position="400"/>
        <end position="431"/>
    </location>
</feature>
<dbReference type="Gene3D" id="3.30.420.40">
    <property type="match status" value="4"/>
</dbReference>
<evidence type="ECO:0000256" key="7">
    <source>
        <dbReference type="RuleBase" id="RU000487"/>
    </source>
</evidence>
<dbReference type="Gene3D" id="3.90.640.10">
    <property type="entry name" value="Actin, Chain A, domain 4"/>
    <property type="match status" value="2"/>
</dbReference>
<dbReference type="PANTHER" id="PTHR11937">
    <property type="entry name" value="ACTIN"/>
    <property type="match status" value="1"/>
</dbReference>
<dbReference type="GO" id="GO:0005856">
    <property type="term" value="C:cytoskeleton"/>
    <property type="evidence" value="ECO:0007669"/>
    <property type="project" value="UniProtKB-ARBA"/>
</dbReference>
<dbReference type="EMBL" id="GL883028">
    <property type="protein sequence ID" value="EGG14618.1"/>
    <property type="molecule type" value="Genomic_DNA"/>
</dbReference>
<keyword evidence="4" id="KW-0175">Coiled coil</keyword>
<keyword evidence="5" id="KW-0804">Transcription</keyword>
<dbReference type="GO" id="GO:0016192">
    <property type="term" value="P:vesicle-mediated transport"/>
    <property type="evidence" value="ECO:0007669"/>
    <property type="project" value="UniProtKB-ARBA"/>
</dbReference>
<gene>
    <name evidence="9" type="primary">arpE</name>
    <name evidence="9" type="ORF">DFA_10876</name>
</gene>
<evidence type="ECO:0000256" key="2">
    <source>
        <dbReference type="ARBA" id="ARBA00022763"/>
    </source>
</evidence>
<dbReference type="InterPro" id="IPR043129">
    <property type="entry name" value="ATPase_NBD"/>
</dbReference>
<dbReference type="OMA" id="YPFTEHV"/>
<name>F4QBN0_CACFS</name>
<dbReference type="FunFam" id="3.30.420.40:FF:000058">
    <property type="entry name" value="Putative actin-related protein 5"/>
    <property type="match status" value="1"/>
</dbReference>
<dbReference type="OrthoDB" id="7340501at2759"/>
<dbReference type="GeneID" id="14866678"/>
<keyword evidence="6" id="KW-0539">Nucleus</keyword>
<keyword evidence="3" id="KW-0805">Transcription regulation</keyword>
<dbReference type="KEGG" id="dfa:DFA_10876"/>
<protein>
    <submittedName>
        <fullName evidence="9">Actin related protein 5</fullName>
    </submittedName>
</protein>
<dbReference type="InterPro" id="IPR004000">
    <property type="entry name" value="Actin"/>
</dbReference>
<organism evidence="9 10">
    <name type="scientific">Cavenderia fasciculata</name>
    <name type="common">Slime mold</name>
    <name type="synonym">Dictyostelium fasciculatum</name>
    <dbReference type="NCBI Taxonomy" id="261658"/>
    <lineage>
        <taxon>Eukaryota</taxon>
        <taxon>Amoebozoa</taxon>
        <taxon>Evosea</taxon>
        <taxon>Eumycetozoa</taxon>
        <taxon>Dictyostelia</taxon>
        <taxon>Acytosteliales</taxon>
        <taxon>Cavenderiaceae</taxon>
        <taxon>Cavenderia</taxon>
    </lineage>
</organism>
<dbReference type="FunFam" id="3.30.420.40:FF:000122">
    <property type="entry name" value="ARP5 actin-related protein 5 homolog"/>
    <property type="match status" value="1"/>
</dbReference>
<dbReference type="AlphaFoldDB" id="F4QBN0"/>
<reference evidence="10" key="1">
    <citation type="journal article" date="2011" name="Genome Res.">
        <title>Phylogeny-wide analysis of social amoeba genomes highlights ancient origins for complex intercellular communication.</title>
        <authorList>
            <person name="Heidel A.J."/>
            <person name="Lawal H.M."/>
            <person name="Felder M."/>
            <person name="Schilde C."/>
            <person name="Helps N.R."/>
            <person name="Tunggal B."/>
            <person name="Rivero F."/>
            <person name="John U."/>
            <person name="Schleicher M."/>
            <person name="Eichinger L."/>
            <person name="Platzer M."/>
            <person name="Noegel A.A."/>
            <person name="Schaap P."/>
            <person name="Gloeckner G."/>
        </authorList>
    </citation>
    <scope>NUCLEOTIDE SEQUENCE [LARGE SCALE GENOMIC DNA]</scope>
    <source>
        <strain evidence="10">SH3</strain>
    </source>
</reference>
<dbReference type="STRING" id="1054147.F4QBN0"/>
<comment type="subcellular location">
    <subcellularLocation>
        <location evidence="1">Nucleus</location>
    </subcellularLocation>
</comment>
<evidence type="ECO:0000256" key="1">
    <source>
        <dbReference type="ARBA" id="ARBA00004123"/>
    </source>
</evidence>
<dbReference type="Proteomes" id="UP000007797">
    <property type="component" value="Unassembled WGS sequence"/>
</dbReference>
<evidence type="ECO:0000256" key="6">
    <source>
        <dbReference type="ARBA" id="ARBA00023242"/>
    </source>
</evidence>
<accession>F4QBN0</accession>
<dbReference type="CDD" id="cd10211">
    <property type="entry name" value="ASKHA_NBD_Arp5"/>
    <property type="match status" value="1"/>
</dbReference>
<keyword evidence="10" id="KW-1185">Reference proteome</keyword>
<evidence type="ECO:0000313" key="9">
    <source>
        <dbReference type="EMBL" id="EGG14618.1"/>
    </source>
</evidence>
<feature type="region of interest" description="Disordered" evidence="8">
    <location>
        <begin position="392"/>
        <end position="431"/>
    </location>
</feature>
<evidence type="ECO:0000256" key="5">
    <source>
        <dbReference type="ARBA" id="ARBA00023163"/>
    </source>
</evidence>
<evidence type="ECO:0000256" key="3">
    <source>
        <dbReference type="ARBA" id="ARBA00023015"/>
    </source>
</evidence>
<dbReference type="SMART" id="SM00268">
    <property type="entry name" value="ACTIN"/>
    <property type="match status" value="1"/>
</dbReference>
<dbReference type="Pfam" id="PF00022">
    <property type="entry name" value="Actin"/>
    <property type="match status" value="2"/>
</dbReference>
<dbReference type="RefSeq" id="XP_004351126.1">
    <property type="nucleotide sequence ID" value="XM_004351074.1"/>
</dbReference>
<keyword evidence="2" id="KW-0227">DNA damage</keyword>
<comment type="similarity">
    <text evidence="7">Belongs to the actin family.</text>
</comment>
<dbReference type="SUPFAM" id="SSF53067">
    <property type="entry name" value="Actin-like ATPase domain"/>
    <property type="match status" value="2"/>
</dbReference>
<dbReference type="GO" id="GO:0006974">
    <property type="term" value="P:DNA damage response"/>
    <property type="evidence" value="ECO:0007669"/>
    <property type="project" value="UniProtKB-KW"/>
</dbReference>
<evidence type="ECO:0000313" key="10">
    <source>
        <dbReference type="Proteomes" id="UP000007797"/>
    </source>
</evidence>
<proteinExistence type="inferred from homology"/>